<accession>A0A0F9CV32</accession>
<comment type="caution">
    <text evidence="1">The sequence shown here is derived from an EMBL/GenBank/DDBJ whole genome shotgun (WGS) entry which is preliminary data.</text>
</comment>
<organism evidence="1">
    <name type="scientific">marine sediment metagenome</name>
    <dbReference type="NCBI Taxonomy" id="412755"/>
    <lineage>
        <taxon>unclassified sequences</taxon>
        <taxon>metagenomes</taxon>
        <taxon>ecological metagenomes</taxon>
    </lineage>
</organism>
<reference evidence="1" key="1">
    <citation type="journal article" date="2015" name="Nature">
        <title>Complex archaea that bridge the gap between prokaryotes and eukaryotes.</title>
        <authorList>
            <person name="Spang A."/>
            <person name="Saw J.H."/>
            <person name="Jorgensen S.L."/>
            <person name="Zaremba-Niedzwiedzka K."/>
            <person name="Martijn J."/>
            <person name="Lind A.E."/>
            <person name="van Eijk R."/>
            <person name="Schleper C."/>
            <person name="Guy L."/>
            <person name="Ettema T.J."/>
        </authorList>
    </citation>
    <scope>NUCLEOTIDE SEQUENCE</scope>
</reference>
<dbReference type="AlphaFoldDB" id="A0A0F9CV32"/>
<evidence type="ECO:0000313" key="1">
    <source>
        <dbReference type="EMBL" id="KKL03718.1"/>
    </source>
</evidence>
<protein>
    <submittedName>
        <fullName evidence="1">Uncharacterized protein</fullName>
    </submittedName>
</protein>
<sequence length="164" mass="19699">MASPASRMTRAGLWKEAKMRKEVLQRAIKDAPCPVRFVKEGGTREKEIVKEWGFRPYAWYHYSPATIYILRNYPNYQTLGFLYHEWGHHLRPNLGGGTTAEYWAIKYTLQRLLKEEHYHTLLNELRLWRRPDNATIHIIAYKKLVKTKLWKDCVKAVRKWRKKK</sequence>
<gene>
    <name evidence="1" type="ORF">LCGC14_2623300</name>
</gene>
<proteinExistence type="predicted"/>
<name>A0A0F9CV32_9ZZZZ</name>
<dbReference type="EMBL" id="LAZR01044818">
    <property type="protein sequence ID" value="KKL03718.1"/>
    <property type="molecule type" value="Genomic_DNA"/>
</dbReference>